<keyword evidence="2" id="KW-0472">Membrane</keyword>
<dbReference type="EMBL" id="GGEC01069072">
    <property type="protein sequence ID" value="MBX49556.1"/>
    <property type="molecule type" value="Transcribed_RNA"/>
</dbReference>
<feature type="region of interest" description="Disordered" evidence="1">
    <location>
        <begin position="1"/>
        <end position="35"/>
    </location>
</feature>
<dbReference type="AlphaFoldDB" id="A0A2P2P449"/>
<organism evidence="3">
    <name type="scientific">Rhizophora mucronata</name>
    <name type="common">Asiatic mangrove</name>
    <dbReference type="NCBI Taxonomy" id="61149"/>
    <lineage>
        <taxon>Eukaryota</taxon>
        <taxon>Viridiplantae</taxon>
        <taxon>Streptophyta</taxon>
        <taxon>Embryophyta</taxon>
        <taxon>Tracheophyta</taxon>
        <taxon>Spermatophyta</taxon>
        <taxon>Magnoliopsida</taxon>
        <taxon>eudicotyledons</taxon>
        <taxon>Gunneridae</taxon>
        <taxon>Pentapetalae</taxon>
        <taxon>rosids</taxon>
        <taxon>fabids</taxon>
        <taxon>Malpighiales</taxon>
        <taxon>Rhizophoraceae</taxon>
        <taxon>Rhizophora</taxon>
    </lineage>
</organism>
<evidence type="ECO:0000313" key="3">
    <source>
        <dbReference type="EMBL" id="MBX49556.1"/>
    </source>
</evidence>
<protein>
    <submittedName>
        <fullName evidence="3">Uncharacterized protein MANES_16G095900</fullName>
    </submittedName>
</protein>
<feature type="transmembrane region" description="Helical" evidence="2">
    <location>
        <begin position="97"/>
        <end position="120"/>
    </location>
</feature>
<name>A0A2P2P449_RHIMU</name>
<proteinExistence type="predicted"/>
<sequence length="166" mass="18047">MTRRSQSFKHSNNGDGDTHSSTSSNNHNGVGTDHVIDVPVSSPRSEFVDSLDRQGHYQFLVQRAQGGVVKSVIHKKVSIGSMVDFGLREKKKKLGQWLFFVFCGACLFLGVIKICVNGWFASTLESAAHDQDLSNSITVLDKSTQSFQSSHMYGHGGQVLTSADGG</sequence>
<reference evidence="3" key="1">
    <citation type="submission" date="2018-02" db="EMBL/GenBank/DDBJ databases">
        <title>Rhizophora mucronata_Transcriptome.</title>
        <authorList>
            <person name="Meera S.P."/>
            <person name="Sreeshan A."/>
            <person name="Augustine A."/>
        </authorList>
    </citation>
    <scope>NUCLEOTIDE SEQUENCE</scope>
    <source>
        <tissue evidence="3">Leaf</tissue>
    </source>
</reference>
<evidence type="ECO:0000256" key="1">
    <source>
        <dbReference type="SAM" id="MobiDB-lite"/>
    </source>
</evidence>
<keyword evidence="2" id="KW-0812">Transmembrane</keyword>
<feature type="compositionally biased region" description="Low complexity" evidence="1">
    <location>
        <begin position="13"/>
        <end position="28"/>
    </location>
</feature>
<evidence type="ECO:0000256" key="2">
    <source>
        <dbReference type="SAM" id="Phobius"/>
    </source>
</evidence>
<keyword evidence="2" id="KW-1133">Transmembrane helix</keyword>
<accession>A0A2P2P449</accession>